<dbReference type="OrthoDB" id="3553147at2759"/>
<organism evidence="3 4">
    <name type="scientific">Friedmanniomyces endolithicus</name>
    <dbReference type="NCBI Taxonomy" id="329885"/>
    <lineage>
        <taxon>Eukaryota</taxon>
        <taxon>Fungi</taxon>
        <taxon>Dikarya</taxon>
        <taxon>Ascomycota</taxon>
        <taxon>Pezizomycotina</taxon>
        <taxon>Dothideomycetes</taxon>
        <taxon>Dothideomycetidae</taxon>
        <taxon>Mycosphaerellales</taxon>
        <taxon>Teratosphaeriaceae</taxon>
        <taxon>Friedmanniomyces</taxon>
    </lineage>
</organism>
<dbReference type="Proteomes" id="UP000310066">
    <property type="component" value="Unassembled WGS sequence"/>
</dbReference>
<dbReference type="InterPro" id="IPR010730">
    <property type="entry name" value="HET"/>
</dbReference>
<sequence length="619" mass="70003">MVNTSPRLRDSLDYEDPEETDPRLFFGFGTLSINSAEYEDYEPDDDHRPIAGRPFPSATRRKGRQRRQGQALNDAPLFEYHTTADGDVFRVVTLLAGTGDASIQCRLDLEDSRKPRNSYRCLSYCWGATTDRNVAILLNGFRFAVTENLHKALQCIRKANSEVRIWVDQICINQSDYDERAHQVSIMKYIFSKAKVVVWLGEEDDRSRKLCEYARKTGRGDYAPRDSPKTVLNRILSPRQLQDAVQKLLQRQWFTRVWVIPEVALASFTEVAIGNDLISWDNLVRLIKDTQLPHNGGFDKQTALLGNPRQRIAILSQMAASQREGMLHTDITQLLILAKSSDATDHRDKVYAFFGLTLLSLRPDYRELPDYKRSIERLYVEIAKDYVNNILYVDYYSKWHSLSEQHRTQQLMSMLYSAGRLHQHFDLPSWVPDWTFAWYQAPFWCTTDANLANFSGKDGWSAGIRSQYRAGGEKLGTLELGVDAGRHCLRVSALIFDRVVEVSETTPASTPGFAGYSASSPAGSAVTLDSPTFSYGRGSFKTKSGLLGMATKGVQAGDALAIIVGGDVPVVLRAMDHLNWDRERDAFILLCECFVQSHDVMGGEMLSTDIWRAEDIDIT</sequence>
<feature type="region of interest" description="Disordered" evidence="1">
    <location>
        <begin position="40"/>
        <end position="72"/>
    </location>
</feature>
<accession>A0A4U0UX21</accession>
<protein>
    <recommendedName>
        <fullName evidence="2">Heterokaryon incompatibility domain-containing protein</fullName>
    </recommendedName>
</protein>
<evidence type="ECO:0000256" key="1">
    <source>
        <dbReference type="SAM" id="MobiDB-lite"/>
    </source>
</evidence>
<dbReference type="Pfam" id="PF06985">
    <property type="entry name" value="HET"/>
    <property type="match status" value="1"/>
</dbReference>
<evidence type="ECO:0000313" key="4">
    <source>
        <dbReference type="Proteomes" id="UP000310066"/>
    </source>
</evidence>
<gene>
    <name evidence="3" type="ORF">B0A54_07989</name>
</gene>
<dbReference type="EMBL" id="NAJP01000031">
    <property type="protein sequence ID" value="TKA40720.1"/>
    <property type="molecule type" value="Genomic_DNA"/>
</dbReference>
<dbReference type="InterPro" id="IPR052895">
    <property type="entry name" value="HetReg/Transcr_Mod"/>
</dbReference>
<dbReference type="STRING" id="329885.A0A4U0UX21"/>
<reference evidence="3 4" key="1">
    <citation type="submission" date="2017-03" db="EMBL/GenBank/DDBJ databases">
        <title>Genomes of endolithic fungi from Antarctica.</title>
        <authorList>
            <person name="Coleine C."/>
            <person name="Masonjones S."/>
            <person name="Stajich J.E."/>
        </authorList>
    </citation>
    <scope>NUCLEOTIDE SEQUENCE [LARGE SCALE GENOMIC DNA]</scope>
    <source>
        <strain evidence="3 4">CCFEE 5311</strain>
    </source>
</reference>
<proteinExistence type="predicted"/>
<comment type="caution">
    <text evidence="3">The sequence shown here is derived from an EMBL/GenBank/DDBJ whole genome shotgun (WGS) entry which is preliminary data.</text>
</comment>
<evidence type="ECO:0000259" key="2">
    <source>
        <dbReference type="Pfam" id="PF06985"/>
    </source>
</evidence>
<dbReference type="PANTHER" id="PTHR24148">
    <property type="entry name" value="ANKYRIN REPEAT DOMAIN-CONTAINING PROTEIN 39 HOMOLOG-RELATED"/>
    <property type="match status" value="1"/>
</dbReference>
<feature type="region of interest" description="Disordered" evidence="1">
    <location>
        <begin position="1"/>
        <end position="20"/>
    </location>
</feature>
<name>A0A4U0UX21_9PEZI</name>
<dbReference type="AlphaFoldDB" id="A0A4U0UX21"/>
<dbReference type="PANTHER" id="PTHR24148:SF64">
    <property type="entry name" value="HETEROKARYON INCOMPATIBILITY DOMAIN-CONTAINING PROTEIN"/>
    <property type="match status" value="1"/>
</dbReference>
<evidence type="ECO:0000313" key="3">
    <source>
        <dbReference type="EMBL" id="TKA40720.1"/>
    </source>
</evidence>
<feature type="domain" description="Heterokaryon incompatibility" evidence="2">
    <location>
        <begin position="119"/>
        <end position="262"/>
    </location>
</feature>